<accession>A0AA35QUJ7</accession>
<evidence type="ECO:0000313" key="10">
    <source>
        <dbReference type="Proteomes" id="UP001174909"/>
    </source>
</evidence>
<keyword evidence="7" id="KW-0175">Coiled coil</keyword>
<feature type="binding site" evidence="5">
    <location>
        <begin position="181"/>
        <end position="185"/>
    </location>
    <ligand>
        <name>GTP</name>
        <dbReference type="ChEBI" id="CHEBI:37565"/>
    </ligand>
</feature>
<dbReference type="PIRSF" id="PIRSF006809">
    <property type="entry name" value="GTP-binding_hflX_prd"/>
    <property type="match status" value="1"/>
</dbReference>
<keyword evidence="2 5" id="KW-0547">Nucleotide-binding</keyword>
<evidence type="ECO:0000313" key="9">
    <source>
        <dbReference type="EMBL" id="CAI7991984.1"/>
    </source>
</evidence>
<dbReference type="HAMAP" id="MF_00900">
    <property type="entry name" value="GTPase_HflX"/>
    <property type="match status" value="1"/>
</dbReference>
<keyword evidence="1 6" id="KW-0479">Metal-binding</keyword>
<dbReference type="GO" id="GO:0043022">
    <property type="term" value="F:ribosome binding"/>
    <property type="evidence" value="ECO:0007669"/>
    <property type="project" value="TreeGrafter"/>
</dbReference>
<name>A0AA35QUJ7_GEOBA</name>
<evidence type="ECO:0000256" key="7">
    <source>
        <dbReference type="SAM" id="Coils"/>
    </source>
</evidence>
<evidence type="ECO:0000256" key="3">
    <source>
        <dbReference type="ARBA" id="ARBA00022842"/>
    </source>
</evidence>
<dbReference type="InterPro" id="IPR042108">
    <property type="entry name" value="GTPase_HflX_N_sf"/>
</dbReference>
<dbReference type="CDD" id="cd01878">
    <property type="entry name" value="HflX"/>
    <property type="match status" value="1"/>
</dbReference>
<dbReference type="Pfam" id="PF01926">
    <property type="entry name" value="MMR_HSR1"/>
    <property type="match status" value="1"/>
</dbReference>
<gene>
    <name evidence="9" type="ORF">GBAR_LOCUS875</name>
</gene>
<evidence type="ECO:0000256" key="4">
    <source>
        <dbReference type="ARBA" id="ARBA00023134"/>
    </source>
</evidence>
<dbReference type="GO" id="GO:0005737">
    <property type="term" value="C:cytoplasm"/>
    <property type="evidence" value="ECO:0007669"/>
    <property type="project" value="TreeGrafter"/>
</dbReference>
<dbReference type="Pfam" id="PF13167">
    <property type="entry name" value="GTP-bdg_N"/>
    <property type="match status" value="1"/>
</dbReference>
<feature type="coiled-coil region" evidence="7">
    <location>
        <begin position="116"/>
        <end position="143"/>
    </location>
</feature>
<feature type="binding site" evidence="5">
    <location>
        <begin position="203"/>
        <end position="206"/>
    </location>
    <ligand>
        <name>GTP</name>
        <dbReference type="ChEBI" id="CHEBI:37565"/>
    </ligand>
</feature>
<keyword evidence="3 6" id="KW-0460">Magnesium</keyword>
<evidence type="ECO:0000256" key="1">
    <source>
        <dbReference type="ARBA" id="ARBA00022723"/>
    </source>
</evidence>
<sequence>MDRPTQTYLGKGKLEELKGLLYAKRASTVICDDELTPTQQRNLEKELGGAKVIDRTALILDVFAQRARTKDGRLQVELAQHEYLLPRLAGQWTHLERLGGGIGTRGPGETQIETDRRLVRQRIQKLKRDLEDVRRHRARYRARRIEMEVPVVSLVGYTNAGKSSLLNRLTNADVMAENLLFSTLDPITRRIKTPAGRDVLLTDTVGFIQKLPTAVVAAFRATLEEVQESTLVLHVLDIAHPNAAQMAAVVEGILKDLGIADKPRLVALNKADLLDENVDAETLSRALQLADGELGGVFTSAETGTGLDTLLREIDDALSAEDEDRELTAVLDGTYGPRRI</sequence>
<feature type="binding site" evidence="6">
    <location>
        <position position="183"/>
    </location>
    <ligand>
        <name>Mg(2+)</name>
        <dbReference type="ChEBI" id="CHEBI:18420"/>
    </ligand>
</feature>
<feature type="binding site" evidence="5">
    <location>
        <begin position="156"/>
        <end position="163"/>
    </location>
    <ligand>
        <name>GTP</name>
        <dbReference type="ChEBI" id="CHEBI:37565"/>
    </ligand>
</feature>
<dbReference type="AlphaFoldDB" id="A0AA35QUJ7"/>
<evidence type="ECO:0000256" key="5">
    <source>
        <dbReference type="PIRSR" id="PIRSR006809-1"/>
    </source>
</evidence>
<dbReference type="SUPFAM" id="SSF52540">
    <property type="entry name" value="P-loop containing nucleoside triphosphate hydrolases"/>
    <property type="match status" value="1"/>
</dbReference>
<dbReference type="PANTHER" id="PTHR10229">
    <property type="entry name" value="GTP-BINDING PROTEIN HFLX"/>
    <property type="match status" value="1"/>
</dbReference>
<dbReference type="Proteomes" id="UP001174909">
    <property type="component" value="Unassembled WGS sequence"/>
</dbReference>
<evidence type="ECO:0000259" key="8">
    <source>
        <dbReference type="PROSITE" id="PS51705"/>
    </source>
</evidence>
<protein>
    <submittedName>
        <fullName evidence="9">GTPase HflX</fullName>
    </submittedName>
</protein>
<feature type="binding site" evidence="6">
    <location>
        <position position="163"/>
    </location>
    <ligand>
        <name>Mg(2+)</name>
        <dbReference type="ChEBI" id="CHEBI:18420"/>
    </ligand>
</feature>
<dbReference type="InterPro" id="IPR032305">
    <property type="entry name" value="GTP-bd_M"/>
</dbReference>
<dbReference type="InterPro" id="IPR006073">
    <property type="entry name" value="GTP-bd"/>
</dbReference>
<dbReference type="GO" id="GO:0046872">
    <property type="term" value="F:metal ion binding"/>
    <property type="evidence" value="ECO:0007669"/>
    <property type="project" value="UniProtKB-KW"/>
</dbReference>
<dbReference type="Gene3D" id="6.10.250.2860">
    <property type="match status" value="1"/>
</dbReference>
<evidence type="ECO:0000256" key="6">
    <source>
        <dbReference type="PIRSR" id="PIRSR006809-2"/>
    </source>
</evidence>
<dbReference type="NCBIfam" id="TIGR03156">
    <property type="entry name" value="GTP_HflX"/>
    <property type="match status" value="1"/>
</dbReference>
<dbReference type="InterPro" id="IPR030394">
    <property type="entry name" value="G_HFLX_dom"/>
</dbReference>
<dbReference type="Gene3D" id="3.40.50.11060">
    <property type="entry name" value="GTPase HflX, N-terminal domain"/>
    <property type="match status" value="1"/>
</dbReference>
<proteinExistence type="inferred from homology"/>
<keyword evidence="4 5" id="KW-0342">GTP-binding</keyword>
<dbReference type="GO" id="GO:0005525">
    <property type="term" value="F:GTP binding"/>
    <property type="evidence" value="ECO:0007669"/>
    <property type="project" value="UniProtKB-KW"/>
</dbReference>
<dbReference type="InterPro" id="IPR025121">
    <property type="entry name" value="GTPase_HflX_N"/>
</dbReference>
<evidence type="ECO:0000256" key="2">
    <source>
        <dbReference type="ARBA" id="ARBA00022741"/>
    </source>
</evidence>
<reference evidence="9" key="1">
    <citation type="submission" date="2023-03" db="EMBL/GenBank/DDBJ databases">
        <authorList>
            <person name="Steffen K."/>
            <person name="Cardenas P."/>
        </authorList>
    </citation>
    <scope>NUCLEOTIDE SEQUENCE</scope>
</reference>
<dbReference type="EMBL" id="CASHTH010000133">
    <property type="protein sequence ID" value="CAI7991984.1"/>
    <property type="molecule type" value="Genomic_DNA"/>
</dbReference>
<comment type="cofactor">
    <cofactor evidence="6">
        <name>Mg(2+)</name>
        <dbReference type="ChEBI" id="CHEBI:18420"/>
    </cofactor>
</comment>
<dbReference type="PROSITE" id="PS51705">
    <property type="entry name" value="G_HFLX"/>
    <property type="match status" value="1"/>
</dbReference>
<dbReference type="InterPro" id="IPR027417">
    <property type="entry name" value="P-loop_NTPase"/>
</dbReference>
<dbReference type="InterPro" id="IPR016496">
    <property type="entry name" value="GTPase_HflX"/>
</dbReference>
<dbReference type="PRINTS" id="PR00326">
    <property type="entry name" value="GTP1OBG"/>
</dbReference>
<feature type="domain" description="Hflx-type G" evidence="8">
    <location>
        <begin position="150"/>
        <end position="322"/>
    </location>
</feature>
<comment type="caution">
    <text evidence="9">The sequence shown here is derived from an EMBL/GenBank/DDBJ whole genome shotgun (WGS) entry which is preliminary data.</text>
</comment>
<dbReference type="Pfam" id="PF16360">
    <property type="entry name" value="GTP-bdg_M"/>
    <property type="match status" value="1"/>
</dbReference>
<dbReference type="PANTHER" id="PTHR10229:SF0">
    <property type="entry name" value="GTP-BINDING PROTEIN 6-RELATED"/>
    <property type="match status" value="1"/>
</dbReference>
<dbReference type="Gene3D" id="3.40.50.300">
    <property type="entry name" value="P-loop containing nucleotide triphosphate hydrolases"/>
    <property type="match status" value="1"/>
</dbReference>
<feature type="binding site" evidence="5">
    <location>
        <begin position="269"/>
        <end position="272"/>
    </location>
    <ligand>
        <name>GTP</name>
        <dbReference type="ChEBI" id="CHEBI:37565"/>
    </ligand>
</feature>
<organism evidence="9 10">
    <name type="scientific">Geodia barretti</name>
    <name type="common">Barrett's horny sponge</name>
    <dbReference type="NCBI Taxonomy" id="519541"/>
    <lineage>
        <taxon>Eukaryota</taxon>
        <taxon>Metazoa</taxon>
        <taxon>Porifera</taxon>
        <taxon>Demospongiae</taxon>
        <taxon>Heteroscleromorpha</taxon>
        <taxon>Tetractinellida</taxon>
        <taxon>Astrophorina</taxon>
        <taxon>Geodiidae</taxon>
        <taxon>Geodia</taxon>
    </lineage>
</organism>
<keyword evidence="10" id="KW-1185">Reference proteome</keyword>